<protein>
    <recommendedName>
        <fullName evidence="4">Transmembrane protein</fullName>
    </recommendedName>
</protein>
<feature type="signal peptide" evidence="2">
    <location>
        <begin position="1"/>
        <end position="19"/>
    </location>
</feature>
<feature type="compositionally biased region" description="Acidic residues" evidence="1">
    <location>
        <begin position="96"/>
        <end position="105"/>
    </location>
</feature>
<evidence type="ECO:0000256" key="1">
    <source>
        <dbReference type="SAM" id="MobiDB-lite"/>
    </source>
</evidence>
<dbReference type="EMBL" id="GBRD01006170">
    <property type="protein sequence ID" value="JAG59651.1"/>
    <property type="molecule type" value="Transcribed_RNA"/>
</dbReference>
<proteinExistence type="predicted"/>
<feature type="chain" id="PRO_5005519999" description="Transmembrane protein" evidence="2">
    <location>
        <begin position="20"/>
        <end position="145"/>
    </location>
</feature>
<evidence type="ECO:0000256" key="2">
    <source>
        <dbReference type="SAM" id="SignalP"/>
    </source>
</evidence>
<reference evidence="3" key="1">
    <citation type="submission" date="2014-09" db="EMBL/GenBank/DDBJ databases">
        <authorList>
            <person name="Magalhaes I.L.F."/>
            <person name="Oliveira U."/>
            <person name="Santos F.R."/>
            <person name="Vidigal T.H.D.A."/>
            <person name="Brescovit A.D."/>
            <person name="Santos A.J."/>
        </authorList>
    </citation>
    <scope>NUCLEOTIDE SEQUENCE</scope>
</reference>
<sequence>MSSFCLACLVVLCVGVSSAAEFVPPHDSLIGKAVAAPRVHPESLQGFDISRLTPEQRQILAFRMELLRRRRSALAGPASNAELSQRQSATSAASEESAESGSDDLEGANTYGLGAAAFPFLGLYGLGLGGLGVGLGPLAFAGLLG</sequence>
<feature type="region of interest" description="Disordered" evidence="1">
    <location>
        <begin position="75"/>
        <end position="105"/>
    </location>
</feature>
<accession>A0A0K8T2P4</accession>
<keyword evidence="2" id="KW-0732">Signal</keyword>
<organism evidence="3">
    <name type="scientific">Lygus hesperus</name>
    <name type="common">Western plant bug</name>
    <dbReference type="NCBI Taxonomy" id="30085"/>
    <lineage>
        <taxon>Eukaryota</taxon>
        <taxon>Metazoa</taxon>
        <taxon>Ecdysozoa</taxon>
        <taxon>Arthropoda</taxon>
        <taxon>Hexapoda</taxon>
        <taxon>Insecta</taxon>
        <taxon>Pterygota</taxon>
        <taxon>Neoptera</taxon>
        <taxon>Paraneoptera</taxon>
        <taxon>Hemiptera</taxon>
        <taxon>Heteroptera</taxon>
        <taxon>Panheteroptera</taxon>
        <taxon>Cimicomorpha</taxon>
        <taxon>Miridae</taxon>
        <taxon>Mirini</taxon>
        <taxon>Lygus</taxon>
    </lineage>
</organism>
<dbReference type="AlphaFoldDB" id="A0A0K8T2P4"/>
<name>A0A0K8T2P4_LYGHE</name>
<evidence type="ECO:0008006" key="4">
    <source>
        <dbReference type="Google" id="ProtNLM"/>
    </source>
</evidence>
<evidence type="ECO:0000313" key="3">
    <source>
        <dbReference type="EMBL" id="JAG59651.1"/>
    </source>
</evidence>